<dbReference type="AlphaFoldDB" id="A0A4R1XDN0"/>
<dbReference type="OrthoDB" id="7593840at2"/>
<organism evidence="2 3">
    <name type="scientific">Acinetobacter calcoaceticus</name>
    <dbReference type="NCBI Taxonomy" id="471"/>
    <lineage>
        <taxon>Bacteria</taxon>
        <taxon>Pseudomonadati</taxon>
        <taxon>Pseudomonadota</taxon>
        <taxon>Gammaproteobacteria</taxon>
        <taxon>Moraxellales</taxon>
        <taxon>Moraxellaceae</taxon>
        <taxon>Acinetobacter</taxon>
        <taxon>Acinetobacter calcoaceticus/baumannii complex</taxon>
    </lineage>
</organism>
<dbReference type="Proteomes" id="UP000294963">
    <property type="component" value="Unassembled WGS sequence"/>
</dbReference>
<protein>
    <submittedName>
        <fullName evidence="2">Uncharacterized protein</fullName>
    </submittedName>
</protein>
<proteinExistence type="predicted"/>
<sequence length="351" mass="38422">MLPTIALKRICTTSMLSASLYLSGYAYADENVVAVTEDVAVADDVAQPEVAATAVEQAEAMQTGVVVVEPNVEAVQARFLPIWGNEARAKGYDLPQPFGIAYNYMNLKQDIVVDGIGFIMPKNPLIEKGLKIQAGHTEQKSESHMLKLDAWILPFMNVYGLYGTTKGTSYTTLAGGSLKLGLRPKPLPIEGMPFNLEFEGKTYGVGTTLAGGYKNMFATVDINYTKSDLDILDGDIKALMVTPRVGYSFELPALIDGQANSKLQLWTGAMYQDVTQSFRGNINELDLSPALKGMLNVLNDPDMKFSVDQHLAHKWNGLVGARLDVTPHFSLTTEVGFNTRKSYLISGEFRF</sequence>
<keyword evidence="3" id="KW-1185">Reference proteome</keyword>
<evidence type="ECO:0000313" key="3">
    <source>
        <dbReference type="Proteomes" id="UP000294963"/>
    </source>
</evidence>
<evidence type="ECO:0000313" key="2">
    <source>
        <dbReference type="EMBL" id="TCM61814.1"/>
    </source>
</evidence>
<accession>A0A4R1XDN0</accession>
<keyword evidence="1" id="KW-0732">Signal</keyword>
<feature type="signal peptide" evidence="1">
    <location>
        <begin position="1"/>
        <end position="28"/>
    </location>
</feature>
<evidence type="ECO:0000256" key="1">
    <source>
        <dbReference type="SAM" id="SignalP"/>
    </source>
</evidence>
<comment type="caution">
    <text evidence="2">The sequence shown here is derived from an EMBL/GenBank/DDBJ whole genome shotgun (WGS) entry which is preliminary data.</text>
</comment>
<gene>
    <name evidence="2" type="ORF">EC844_12732</name>
</gene>
<reference evidence="2 3" key="1">
    <citation type="submission" date="2019-03" db="EMBL/GenBank/DDBJ databases">
        <title>Genomic analyses of the natural microbiome of Caenorhabditis elegans.</title>
        <authorList>
            <person name="Samuel B."/>
        </authorList>
    </citation>
    <scope>NUCLEOTIDE SEQUENCE [LARGE SCALE GENOMIC DNA]</scope>
    <source>
        <strain evidence="2 3">JUb89</strain>
    </source>
</reference>
<name>A0A4R1XDN0_ACICA</name>
<dbReference type="EMBL" id="SLVJ01000027">
    <property type="protein sequence ID" value="TCM61814.1"/>
    <property type="molecule type" value="Genomic_DNA"/>
</dbReference>
<feature type="chain" id="PRO_5020900028" evidence="1">
    <location>
        <begin position="29"/>
        <end position="351"/>
    </location>
</feature>